<dbReference type="Proteomes" id="UP001500518">
    <property type="component" value="Unassembled WGS sequence"/>
</dbReference>
<sequence length="39" mass="4192">MVVIVVLALAVLLGVAWYDGGRQEQRLIVEPVSLPEGNS</sequence>
<gene>
    <name evidence="1" type="ORF">GCM10023208_22160</name>
</gene>
<name>A0ABP9KE62_9SPHN</name>
<proteinExistence type="predicted"/>
<evidence type="ECO:0000313" key="2">
    <source>
        <dbReference type="Proteomes" id="UP001500518"/>
    </source>
</evidence>
<keyword evidence="2" id="KW-1185">Reference proteome</keyword>
<comment type="caution">
    <text evidence="1">The sequence shown here is derived from an EMBL/GenBank/DDBJ whole genome shotgun (WGS) entry which is preliminary data.</text>
</comment>
<protein>
    <submittedName>
        <fullName evidence="1">Uncharacterized protein</fullName>
    </submittedName>
</protein>
<evidence type="ECO:0000313" key="1">
    <source>
        <dbReference type="EMBL" id="GAA5057093.1"/>
    </source>
</evidence>
<organism evidence="1 2">
    <name type="scientific">Erythrobacter westpacificensis</name>
    <dbReference type="NCBI Taxonomy" id="1055231"/>
    <lineage>
        <taxon>Bacteria</taxon>
        <taxon>Pseudomonadati</taxon>
        <taxon>Pseudomonadota</taxon>
        <taxon>Alphaproteobacteria</taxon>
        <taxon>Sphingomonadales</taxon>
        <taxon>Erythrobacteraceae</taxon>
        <taxon>Erythrobacter/Porphyrobacter group</taxon>
        <taxon>Erythrobacter</taxon>
    </lineage>
</organism>
<dbReference type="EMBL" id="BAABHV010000017">
    <property type="protein sequence ID" value="GAA5057093.1"/>
    <property type="molecule type" value="Genomic_DNA"/>
</dbReference>
<accession>A0ABP9KE62</accession>
<reference evidence="2" key="1">
    <citation type="journal article" date="2019" name="Int. J. Syst. Evol. Microbiol.">
        <title>The Global Catalogue of Microorganisms (GCM) 10K type strain sequencing project: providing services to taxonomists for standard genome sequencing and annotation.</title>
        <authorList>
            <consortium name="The Broad Institute Genomics Platform"/>
            <consortium name="The Broad Institute Genome Sequencing Center for Infectious Disease"/>
            <person name="Wu L."/>
            <person name="Ma J."/>
        </authorList>
    </citation>
    <scope>NUCLEOTIDE SEQUENCE [LARGE SCALE GENOMIC DNA]</scope>
    <source>
        <strain evidence="2">JCM 18014</strain>
    </source>
</reference>